<evidence type="ECO:0000256" key="1">
    <source>
        <dbReference type="SAM" id="SignalP"/>
    </source>
</evidence>
<sequence>MVTPAKLFFCFFFIVLFTFCQTESRKIKFFSKYVHPKEDVLPSSPTPAPQPITSHMGYVPAPQPITSHINYVPAPQPITSHINYVPAPQPITSHIGYVPTPAPQPITSHMTYVPAPQPITSHIGYVPAPQPITSHITDVSTPAPLGANKIFWNSNHKVCNNHKNYYNVDRINYSPMGHELARENNYGEGYYNEEYEKQEGYADVQREFIS</sequence>
<feature type="chain" id="PRO_5013607500" evidence="1">
    <location>
        <begin position="25"/>
        <end position="210"/>
    </location>
</feature>
<dbReference type="AlphaFoldDB" id="A0A2G9G2N8"/>
<dbReference type="OrthoDB" id="749662at2759"/>
<accession>A0A2G9G2N8</accession>
<dbReference type="STRING" id="429701.A0A2G9G2N8"/>
<dbReference type="EMBL" id="NKXS01007502">
    <property type="protein sequence ID" value="PIM99585.1"/>
    <property type="molecule type" value="Genomic_DNA"/>
</dbReference>
<dbReference type="Proteomes" id="UP000231279">
    <property type="component" value="Unassembled WGS sequence"/>
</dbReference>
<evidence type="ECO:0000313" key="3">
    <source>
        <dbReference type="Proteomes" id="UP000231279"/>
    </source>
</evidence>
<gene>
    <name evidence="2" type="ORF">CDL12_27918</name>
</gene>
<proteinExistence type="predicted"/>
<evidence type="ECO:0000313" key="2">
    <source>
        <dbReference type="EMBL" id="PIM99585.1"/>
    </source>
</evidence>
<protein>
    <submittedName>
        <fullName evidence="2">Uncharacterized protein</fullName>
    </submittedName>
</protein>
<keyword evidence="1" id="KW-0732">Signal</keyword>
<keyword evidence="3" id="KW-1185">Reference proteome</keyword>
<organism evidence="2 3">
    <name type="scientific">Handroanthus impetiginosus</name>
    <dbReference type="NCBI Taxonomy" id="429701"/>
    <lineage>
        <taxon>Eukaryota</taxon>
        <taxon>Viridiplantae</taxon>
        <taxon>Streptophyta</taxon>
        <taxon>Embryophyta</taxon>
        <taxon>Tracheophyta</taxon>
        <taxon>Spermatophyta</taxon>
        <taxon>Magnoliopsida</taxon>
        <taxon>eudicotyledons</taxon>
        <taxon>Gunneridae</taxon>
        <taxon>Pentapetalae</taxon>
        <taxon>asterids</taxon>
        <taxon>lamiids</taxon>
        <taxon>Lamiales</taxon>
        <taxon>Bignoniaceae</taxon>
        <taxon>Crescentiina</taxon>
        <taxon>Tabebuia alliance</taxon>
        <taxon>Handroanthus</taxon>
    </lineage>
</organism>
<reference evidence="3" key="1">
    <citation type="journal article" date="2018" name="Gigascience">
        <title>Genome assembly of the Pink Ipe (Handroanthus impetiginosus, Bignoniaceae), a highly valued, ecologically keystone Neotropical timber forest tree.</title>
        <authorList>
            <person name="Silva-Junior O.B."/>
            <person name="Grattapaglia D."/>
            <person name="Novaes E."/>
            <person name="Collevatti R.G."/>
        </authorList>
    </citation>
    <scope>NUCLEOTIDE SEQUENCE [LARGE SCALE GENOMIC DNA]</scope>
    <source>
        <strain evidence="3">cv. UFG-1</strain>
    </source>
</reference>
<feature type="signal peptide" evidence="1">
    <location>
        <begin position="1"/>
        <end position="24"/>
    </location>
</feature>
<comment type="caution">
    <text evidence="2">The sequence shown here is derived from an EMBL/GenBank/DDBJ whole genome shotgun (WGS) entry which is preliminary data.</text>
</comment>
<name>A0A2G9G2N8_9LAMI</name>